<organism evidence="2 3">
    <name type="scientific">Halobacillus litoralis</name>
    <dbReference type="NCBI Taxonomy" id="45668"/>
    <lineage>
        <taxon>Bacteria</taxon>
        <taxon>Bacillati</taxon>
        <taxon>Bacillota</taxon>
        <taxon>Bacilli</taxon>
        <taxon>Bacillales</taxon>
        <taxon>Bacillaceae</taxon>
        <taxon>Halobacillus</taxon>
    </lineage>
</organism>
<dbReference type="OrthoDB" id="9762085at2"/>
<dbReference type="SUPFAM" id="SSF63411">
    <property type="entry name" value="LuxS/MPP-like metallohydrolase"/>
    <property type="match status" value="2"/>
</dbReference>
<protein>
    <submittedName>
        <fullName evidence="2">Peptidase M16</fullName>
    </submittedName>
</protein>
<dbReference type="PANTHER" id="PTHR11851">
    <property type="entry name" value="METALLOPROTEASE"/>
    <property type="match status" value="1"/>
</dbReference>
<dbReference type="InterPro" id="IPR011249">
    <property type="entry name" value="Metalloenz_LuxS/M16"/>
</dbReference>
<dbReference type="Proteomes" id="UP000287756">
    <property type="component" value="Chromosome"/>
</dbReference>
<dbReference type="Pfam" id="PF05193">
    <property type="entry name" value="Peptidase_M16_C"/>
    <property type="match status" value="1"/>
</dbReference>
<dbReference type="AlphaFoldDB" id="A0A410M8A3"/>
<dbReference type="GO" id="GO:0046872">
    <property type="term" value="F:metal ion binding"/>
    <property type="evidence" value="ECO:0007669"/>
    <property type="project" value="InterPro"/>
</dbReference>
<dbReference type="Gene3D" id="3.30.830.10">
    <property type="entry name" value="Metalloenzyme, LuxS/M16 peptidase-like"/>
    <property type="match status" value="2"/>
</dbReference>
<dbReference type="RefSeq" id="WP_128522701.1">
    <property type="nucleotide sequence ID" value="NZ_CANLVY010000004.1"/>
</dbReference>
<feature type="domain" description="Peptidase M16 C-terminal" evidence="1">
    <location>
        <begin position="184"/>
        <end position="358"/>
    </location>
</feature>
<sequence>MKLTEETLLEKEGYRLHILPSKKYKTINIVAKFKAPLKREGITERALLPHVLQKATNNHPNVRSLQSAFENLYGTALSSDGSKKGENHVISFRMEVVNEAYLNDQEPILEEAFKLFHEVLFDPKVEGDGFDEAIVSREKQTLEQKITSIKDDKMSYANLRLMDHMCKDEPYALHVHGYQEDMADITPDKLYGYYRQMIKNDMLDVYVIGDMDQAAVEKMTDQYFSRSGSNNDDNDQVSVSKQVEEPAEIIEREEVNQGKLHLGYRTNTKFGDDDYYALQIFNGLFGGFPSSKLFMNVREKHSLAYYAASRFESHKGLLLVFSGVDPKDYGQAKTIILEQMEAMKKGDFTEEQVQETTEQVVNQLQETMDNANGLIEVLYHQMLSGAEMPANELIDNIRKVTKRDVVAMANKIELDTIYFLTSNEGGE</sequence>
<evidence type="ECO:0000313" key="2">
    <source>
        <dbReference type="EMBL" id="QAS50937.1"/>
    </source>
</evidence>
<dbReference type="NCBIfam" id="NF047422">
    <property type="entry name" value="YfmF_fam"/>
    <property type="match status" value="1"/>
</dbReference>
<dbReference type="KEGG" id="hli:HLI_01355"/>
<gene>
    <name evidence="2" type="ORF">HLI_01355</name>
</gene>
<dbReference type="PANTHER" id="PTHR11851:SF186">
    <property type="entry name" value="INACTIVE METALLOPROTEASE YMFF-RELATED"/>
    <property type="match status" value="1"/>
</dbReference>
<evidence type="ECO:0000313" key="3">
    <source>
        <dbReference type="Proteomes" id="UP000287756"/>
    </source>
</evidence>
<proteinExistence type="predicted"/>
<evidence type="ECO:0000259" key="1">
    <source>
        <dbReference type="Pfam" id="PF05193"/>
    </source>
</evidence>
<reference evidence="2 3" key="1">
    <citation type="submission" date="2018-01" db="EMBL/GenBank/DDBJ databases">
        <title>The whole genome sequencing and assembly of Halobacillus litoralis ERB031 strain.</title>
        <authorList>
            <person name="Lee S.-J."/>
            <person name="Park M.-K."/>
            <person name="Kim J.-Y."/>
            <person name="Lee Y.-J."/>
            <person name="Yi H."/>
            <person name="Bahn Y.-S."/>
            <person name="Kim J.F."/>
            <person name="Lee D.-W."/>
        </authorList>
    </citation>
    <scope>NUCLEOTIDE SEQUENCE [LARGE SCALE GENOMIC DNA]</scope>
    <source>
        <strain evidence="2 3">ERB 031</strain>
    </source>
</reference>
<dbReference type="InterPro" id="IPR050361">
    <property type="entry name" value="MPP/UQCRC_Complex"/>
</dbReference>
<dbReference type="EMBL" id="CP026118">
    <property type="protein sequence ID" value="QAS50937.1"/>
    <property type="molecule type" value="Genomic_DNA"/>
</dbReference>
<accession>A0A410M8A3</accession>
<dbReference type="InterPro" id="IPR007863">
    <property type="entry name" value="Peptidase_M16_C"/>
</dbReference>
<name>A0A410M8A3_9BACI</name>